<comment type="caution">
    <text evidence="1">The sequence shown here is derived from an EMBL/GenBank/DDBJ whole genome shotgun (WGS) entry which is preliminary data.</text>
</comment>
<keyword evidence="2" id="KW-1185">Reference proteome</keyword>
<evidence type="ECO:0000313" key="1">
    <source>
        <dbReference type="EMBL" id="PON83870.1"/>
    </source>
</evidence>
<sequence>MLPRDSVAYGVHVSPPKGGLDIQRRIYDLDDVSVDCAIVISPRKQSLTYKQCGFDGVNV</sequence>
<dbReference type="OrthoDB" id="2016264at2759"/>
<dbReference type="InParanoid" id="A0A2P5EEA1"/>
<dbReference type="Proteomes" id="UP000237000">
    <property type="component" value="Unassembled WGS sequence"/>
</dbReference>
<name>A0A2P5EEA1_TREOI</name>
<proteinExistence type="predicted"/>
<organism evidence="1 2">
    <name type="scientific">Trema orientale</name>
    <name type="common">Charcoal tree</name>
    <name type="synonym">Celtis orientalis</name>
    <dbReference type="NCBI Taxonomy" id="63057"/>
    <lineage>
        <taxon>Eukaryota</taxon>
        <taxon>Viridiplantae</taxon>
        <taxon>Streptophyta</taxon>
        <taxon>Embryophyta</taxon>
        <taxon>Tracheophyta</taxon>
        <taxon>Spermatophyta</taxon>
        <taxon>Magnoliopsida</taxon>
        <taxon>eudicotyledons</taxon>
        <taxon>Gunneridae</taxon>
        <taxon>Pentapetalae</taxon>
        <taxon>rosids</taxon>
        <taxon>fabids</taxon>
        <taxon>Rosales</taxon>
        <taxon>Cannabaceae</taxon>
        <taxon>Trema</taxon>
    </lineage>
</organism>
<evidence type="ECO:0000313" key="2">
    <source>
        <dbReference type="Proteomes" id="UP000237000"/>
    </source>
</evidence>
<protein>
    <submittedName>
        <fullName evidence="1">Uncharacterized protein</fullName>
    </submittedName>
</protein>
<reference evidence="2" key="1">
    <citation type="submission" date="2016-06" db="EMBL/GenBank/DDBJ databases">
        <title>Parallel loss of symbiosis genes in relatives of nitrogen-fixing non-legume Parasponia.</title>
        <authorList>
            <person name="Van Velzen R."/>
            <person name="Holmer R."/>
            <person name="Bu F."/>
            <person name="Rutten L."/>
            <person name="Van Zeijl A."/>
            <person name="Liu W."/>
            <person name="Santuari L."/>
            <person name="Cao Q."/>
            <person name="Sharma T."/>
            <person name="Shen D."/>
            <person name="Roswanjaya Y."/>
            <person name="Wardhani T."/>
            <person name="Kalhor M.S."/>
            <person name="Jansen J."/>
            <person name="Van den Hoogen J."/>
            <person name="Gungor B."/>
            <person name="Hartog M."/>
            <person name="Hontelez J."/>
            <person name="Verver J."/>
            <person name="Yang W.-C."/>
            <person name="Schijlen E."/>
            <person name="Repin R."/>
            <person name="Schilthuizen M."/>
            <person name="Schranz E."/>
            <person name="Heidstra R."/>
            <person name="Miyata K."/>
            <person name="Fedorova E."/>
            <person name="Kohlen W."/>
            <person name="Bisseling T."/>
            <person name="Smit S."/>
            <person name="Geurts R."/>
        </authorList>
    </citation>
    <scope>NUCLEOTIDE SEQUENCE [LARGE SCALE GENOMIC DNA]</scope>
    <source>
        <strain evidence="2">cv. RG33-2</strain>
    </source>
</reference>
<accession>A0A2P5EEA1</accession>
<dbReference type="AlphaFoldDB" id="A0A2P5EEA1"/>
<gene>
    <name evidence="1" type="ORF">TorRG33x02_203100</name>
</gene>
<dbReference type="EMBL" id="JXTC01000171">
    <property type="protein sequence ID" value="PON83870.1"/>
    <property type="molecule type" value="Genomic_DNA"/>
</dbReference>